<gene>
    <name evidence="2" type="ORF">EH244_12470</name>
    <name evidence="3" type="ORF">EJO66_09820</name>
</gene>
<evidence type="ECO:0000313" key="2">
    <source>
        <dbReference type="EMBL" id="RRH88447.1"/>
    </source>
</evidence>
<dbReference type="InterPro" id="IPR021344">
    <property type="entry name" value="DUF2970"/>
</dbReference>
<dbReference type="EMBL" id="RXFQ01000005">
    <property type="protein sequence ID" value="RSZ38676.1"/>
    <property type="molecule type" value="Genomic_DNA"/>
</dbReference>
<feature type="transmembrane region" description="Helical" evidence="1">
    <location>
        <begin position="35"/>
        <end position="60"/>
    </location>
</feature>
<evidence type="ECO:0000313" key="3">
    <source>
        <dbReference type="EMBL" id="RSZ38676.1"/>
    </source>
</evidence>
<comment type="caution">
    <text evidence="2">The sequence shown here is derived from an EMBL/GenBank/DDBJ whole genome shotgun (WGS) entry which is preliminary data.</text>
</comment>
<proteinExistence type="predicted"/>
<reference evidence="2 5" key="1">
    <citation type="submission" date="2018-11" db="EMBL/GenBank/DDBJ databases">
        <title>The genome of Variovorax sp T529.</title>
        <authorList>
            <person name="Gao J."/>
        </authorList>
    </citation>
    <scope>NUCLEOTIDE SEQUENCE [LARGE SCALE GENOMIC DNA]</scope>
    <source>
        <strain evidence="2 5">T529</strain>
    </source>
</reference>
<reference evidence="3 4" key="2">
    <citation type="submission" date="2018-12" db="EMBL/GenBank/DDBJ databases">
        <title>The genome sequences of strain 502.</title>
        <authorList>
            <person name="Gao J."/>
            <person name="Sun J."/>
        </authorList>
    </citation>
    <scope>NUCLEOTIDE SEQUENCE [LARGE SCALE GENOMIC DNA]</scope>
    <source>
        <strain evidence="3 4">502</strain>
    </source>
</reference>
<sequence length="62" mass="6413">MSNLMRAVRAVLWSFIGLGGRRADADRRTAQVGLLPLVGVALATVLLLIGGLLALAHFAAGT</sequence>
<keyword evidence="1" id="KW-0472">Membrane</keyword>
<evidence type="ECO:0000313" key="5">
    <source>
        <dbReference type="Proteomes" id="UP000271590"/>
    </source>
</evidence>
<dbReference type="Proteomes" id="UP000271590">
    <property type="component" value="Unassembled WGS sequence"/>
</dbReference>
<dbReference type="RefSeq" id="WP_124958714.1">
    <property type="nucleotide sequence ID" value="NZ_RQXU01000006.1"/>
</dbReference>
<dbReference type="AlphaFoldDB" id="A0A3P3EQA4"/>
<dbReference type="EMBL" id="RQXU01000006">
    <property type="protein sequence ID" value="RRH88447.1"/>
    <property type="molecule type" value="Genomic_DNA"/>
</dbReference>
<protein>
    <submittedName>
        <fullName evidence="2">DUF2970 domain-containing protein</fullName>
    </submittedName>
</protein>
<name>A0A3P3EQA4_9BURK</name>
<evidence type="ECO:0000313" key="4">
    <source>
        <dbReference type="Proteomes" id="UP000271137"/>
    </source>
</evidence>
<organism evidence="2 5">
    <name type="scientific">Variovorax beijingensis</name>
    <dbReference type="NCBI Taxonomy" id="2496117"/>
    <lineage>
        <taxon>Bacteria</taxon>
        <taxon>Pseudomonadati</taxon>
        <taxon>Pseudomonadota</taxon>
        <taxon>Betaproteobacteria</taxon>
        <taxon>Burkholderiales</taxon>
        <taxon>Comamonadaceae</taxon>
        <taxon>Variovorax</taxon>
    </lineage>
</organism>
<keyword evidence="1" id="KW-0812">Transmembrane</keyword>
<evidence type="ECO:0000256" key="1">
    <source>
        <dbReference type="SAM" id="Phobius"/>
    </source>
</evidence>
<keyword evidence="4" id="KW-1185">Reference proteome</keyword>
<dbReference type="Pfam" id="PF11174">
    <property type="entry name" value="DUF2970"/>
    <property type="match status" value="1"/>
</dbReference>
<keyword evidence="1" id="KW-1133">Transmembrane helix</keyword>
<dbReference type="Proteomes" id="UP000271137">
    <property type="component" value="Unassembled WGS sequence"/>
</dbReference>
<accession>A0A3P3EQA4</accession>